<keyword evidence="3" id="KW-1185">Reference proteome</keyword>
<keyword evidence="1" id="KW-1133">Transmembrane helix</keyword>
<name>E7N082_9FIRM</name>
<dbReference type="AlphaFoldDB" id="E7N082"/>
<evidence type="ECO:0000313" key="2">
    <source>
        <dbReference type="EMBL" id="EFW30746.1"/>
    </source>
</evidence>
<protein>
    <submittedName>
        <fullName evidence="2">Uncharacterized protein</fullName>
    </submittedName>
</protein>
<gene>
    <name evidence="2" type="ORF">HMPREF9555_00374</name>
</gene>
<comment type="caution">
    <text evidence="2">The sequence shown here is derived from an EMBL/GenBank/DDBJ whole genome shotgun (WGS) entry which is preliminary data.</text>
</comment>
<organism evidence="2 3">
    <name type="scientific">Selenomonas artemidis F0399</name>
    <dbReference type="NCBI Taxonomy" id="749551"/>
    <lineage>
        <taxon>Bacteria</taxon>
        <taxon>Bacillati</taxon>
        <taxon>Bacillota</taxon>
        <taxon>Negativicutes</taxon>
        <taxon>Selenomonadales</taxon>
        <taxon>Selenomonadaceae</taxon>
        <taxon>Selenomonas</taxon>
    </lineage>
</organism>
<keyword evidence="1" id="KW-0812">Transmembrane</keyword>
<evidence type="ECO:0000313" key="3">
    <source>
        <dbReference type="Proteomes" id="UP000004633"/>
    </source>
</evidence>
<feature type="transmembrane region" description="Helical" evidence="1">
    <location>
        <begin position="12"/>
        <end position="32"/>
    </location>
</feature>
<proteinExistence type="predicted"/>
<dbReference type="Proteomes" id="UP000004633">
    <property type="component" value="Unassembled WGS sequence"/>
</dbReference>
<sequence length="42" mass="5089">MQDTILLEHKTIIYLPIFFNASYRYFILLSSLKSYKSIYQLL</sequence>
<dbReference type="HOGENOM" id="CLU_3257685_0_0_9"/>
<keyword evidence="1" id="KW-0472">Membrane</keyword>
<evidence type="ECO:0000256" key="1">
    <source>
        <dbReference type="SAM" id="Phobius"/>
    </source>
</evidence>
<accession>E7N082</accession>
<reference evidence="2 3" key="1">
    <citation type="submission" date="2010-08" db="EMBL/GenBank/DDBJ databases">
        <authorList>
            <person name="Weinstock G."/>
            <person name="Sodergren E."/>
            <person name="Clifton S."/>
            <person name="Fulton L."/>
            <person name="Fulton B."/>
            <person name="Courtney L."/>
            <person name="Fronick C."/>
            <person name="Harrison M."/>
            <person name="Strong C."/>
            <person name="Farmer C."/>
            <person name="Delahaunty K."/>
            <person name="Markovic C."/>
            <person name="Hall O."/>
            <person name="Minx P."/>
            <person name="Tomlinson C."/>
            <person name="Mitreva M."/>
            <person name="Hou S."/>
            <person name="Chen J."/>
            <person name="Wollam A."/>
            <person name="Pepin K.H."/>
            <person name="Johnson M."/>
            <person name="Bhonagiri V."/>
            <person name="Zhang X."/>
            <person name="Suruliraj S."/>
            <person name="Warren W."/>
            <person name="Chinwalla A."/>
            <person name="Mardis E.R."/>
            <person name="Wilson R.K."/>
        </authorList>
    </citation>
    <scope>NUCLEOTIDE SEQUENCE [LARGE SCALE GENOMIC DNA]</scope>
    <source>
        <strain evidence="2 3">F0399</strain>
    </source>
</reference>
<dbReference type="STRING" id="749551.HMPREF9555_00374"/>
<dbReference type="EMBL" id="AECV01000001">
    <property type="protein sequence ID" value="EFW30746.1"/>
    <property type="molecule type" value="Genomic_DNA"/>
</dbReference>